<feature type="signal peptide" evidence="2">
    <location>
        <begin position="1"/>
        <end position="23"/>
    </location>
</feature>
<dbReference type="Gene3D" id="1.25.40.10">
    <property type="entry name" value="Tetratricopeptide repeat domain"/>
    <property type="match status" value="1"/>
</dbReference>
<dbReference type="EMBL" id="SMDA01000002">
    <property type="protein sequence ID" value="TCW32965.1"/>
    <property type="molecule type" value="Genomic_DNA"/>
</dbReference>
<dbReference type="SUPFAM" id="SSF56935">
    <property type="entry name" value="Porins"/>
    <property type="match status" value="1"/>
</dbReference>
<dbReference type="PROSITE" id="PS50005">
    <property type="entry name" value="TPR"/>
    <property type="match status" value="1"/>
</dbReference>
<dbReference type="Pfam" id="PF14559">
    <property type="entry name" value="TPR_19"/>
    <property type="match status" value="1"/>
</dbReference>
<proteinExistence type="predicted"/>
<feature type="chain" id="PRO_5046878790" evidence="2">
    <location>
        <begin position="24"/>
        <end position="426"/>
    </location>
</feature>
<keyword evidence="2" id="KW-0732">Signal</keyword>
<reference evidence="4 5" key="1">
    <citation type="submission" date="2019-03" db="EMBL/GenBank/DDBJ databases">
        <title>Genomic Encyclopedia of Type Strains, Phase IV (KMG-IV): sequencing the most valuable type-strain genomes for metagenomic binning, comparative biology and taxonomic classification.</title>
        <authorList>
            <person name="Goeker M."/>
        </authorList>
    </citation>
    <scope>NUCLEOTIDE SEQUENCE [LARGE SCALE GENOMIC DNA]</scope>
    <source>
        <strain evidence="4 5">DSM 18507</strain>
    </source>
</reference>
<dbReference type="RefSeq" id="WP_132097956.1">
    <property type="nucleotide sequence ID" value="NZ_SMDA01000002.1"/>
</dbReference>
<dbReference type="Proteomes" id="UP000294801">
    <property type="component" value="Unassembled WGS sequence"/>
</dbReference>
<evidence type="ECO:0000313" key="5">
    <source>
        <dbReference type="Proteomes" id="UP000294801"/>
    </source>
</evidence>
<keyword evidence="5" id="KW-1185">Reference proteome</keyword>
<feature type="domain" description="Surface lipoprotein assembly modifier C-terminal" evidence="3">
    <location>
        <begin position="274"/>
        <end position="425"/>
    </location>
</feature>
<evidence type="ECO:0000313" key="4">
    <source>
        <dbReference type="EMBL" id="TCW32965.1"/>
    </source>
</evidence>
<dbReference type="SUPFAM" id="SSF48452">
    <property type="entry name" value="TPR-like"/>
    <property type="match status" value="1"/>
</dbReference>
<dbReference type="InterPro" id="IPR019734">
    <property type="entry name" value="TPR_rpt"/>
</dbReference>
<dbReference type="Pfam" id="PF04575">
    <property type="entry name" value="SlipAM"/>
    <property type="match status" value="1"/>
</dbReference>
<evidence type="ECO:0000256" key="2">
    <source>
        <dbReference type="SAM" id="SignalP"/>
    </source>
</evidence>
<protein>
    <submittedName>
        <fullName evidence="4">Uncharacterized protein DUF560</fullName>
    </submittedName>
</protein>
<evidence type="ECO:0000259" key="3">
    <source>
        <dbReference type="Pfam" id="PF04575"/>
    </source>
</evidence>
<feature type="repeat" description="TPR" evidence="1">
    <location>
        <begin position="45"/>
        <end position="78"/>
    </location>
</feature>
<accession>A0ABY2CZ55</accession>
<sequence length="426" mass="47779">MQLKTLCLLAGLTGVLLPQTVAAGPGADDERARLENALAADPYNVELSYRIGVLAYQQGDLASALEMFERTVALNPGHAGALLDMAITCFDRGEYDDAEALFQRLEALPESARPARVSRVVRAYRARIRALRSPWQPQLITTLAMGYNSNANQGLASSIVTLPADIALEVDPALQAQADPFAEVALDLRSERALAGGRLGLAVGLRARRWATQNDYRQGWLVAGADYLYPLAPQWQVQAALYGVEGRLGGMAVQRTVLSSVQLTRQPGPFSQWLRWEAAGRQFPESRPYDSSSQRYVAGLGWATQRWQVRSEAGYTRDTARHDRPGGNRQRYDLLLEADYRLLPAWTLAGSVQAEYERQQAPFNRTEFGNFYRTDRTRSSSLSLAWQPQDRQRWALSLNRYRLASTLDLYDLGRTEVRLEWQHAWF</sequence>
<name>A0ABY2CZ55_GULMO</name>
<organism evidence="4 5">
    <name type="scientific">Gulbenkiania mobilis</name>
    <dbReference type="NCBI Taxonomy" id="397457"/>
    <lineage>
        <taxon>Bacteria</taxon>
        <taxon>Pseudomonadati</taxon>
        <taxon>Pseudomonadota</taxon>
        <taxon>Betaproteobacteria</taxon>
        <taxon>Neisseriales</taxon>
        <taxon>Chromobacteriaceae</taxon>
        <taxon>Gulbenkiania</taxon>
    </lineage>
</organism>
<dbReference type="SMART" id="SM00028">
    <property type="entry name" value="TPR"/>
    <property type="match status" value="2"/>
</dbReference>
<evidence type="ECO:0000256" key="1">
    <source>
        <dbReference type="PROSITE-ProRule" id="PRU00339"/>
    </source>
</evidence>
<comment type="caution">
    <text evidence="4">The sequence shown here is derived from an EMBL/GenBank/DDBJ whole genome shotgun (WGS) entry which is preliminary data.</text>
</comment>
<dbReference type="InterPro" id="IPR011990">
    <property type="entry name" value="TPR-like_helical_dom_sf"/>
</dbReference>
<gene>
    <name evidence="4" type="ORF">EV669_102264</name>
</gene>
<keyword evidence="1" id="KW-0802">TPR repeat</keyword>
<dbReference type="InterPro" id="IPR007655">
    <property type="entry name" value="Slam_C"/>
</dbReference>